<accession>A0A2P2K1Y8</accession>
<organism evidence="1">
    <name type="scientific">Rhizophora mucronata</name>
    <name type="common">Asiatic mangrove</name>
    <dbReference type="NCBI Taxonomy" id="61149"/>
    <lineage>
        <taxon>Eukaryota</taxon>
        <taxon>Viridiplantae</taxon>
        <taxon>Streptophyta</taxon>
        <taxon>Embryophyta</taxon>
        <taxon>Tracheophyta</taxon>
        <taxon>Spermatophyta</taxon>
        <taxon>Magnoliopsida</taxon>
        <taxon>eudicotyledons</taxon>
        <taxon>Gunneridae</taxon>
        <taxon>Pentapetalae</taxon>
        <taxon>rosids</taxon>
        <taxon>fabids</taxon>
        <taxon>Malpighiales</taxon>
        <taxon>Rhizophoraceae</taxon>
        <taxon>Rhizophora</taxon>
    </lineage>
</organism>
<evidence type="ECO:0000313" key="1">
    <source>
        <dbReference type="EMBL" id="MBW99737.1"/>
    </source>
</evidence>
<dbReference type="EMBL" id="GGEC01019254">
    <property type="protein sequence ID" value="MBW99737.1"/>
    <property type="molecule type" value="Transcribed_RNA"/>
</dbReference>
<name>A0A2P2K1Y8_RHIMU</name>
<dbReference type="AlphaFoldDB" id="A0A2P2K1Y8"/>
<proteinExistence type="predicted"/>
<reference evidence="1" key="1">
    <citation type="submission" date="2018-02" db="EMBL/GenBank/DDBJ databases">
        <title>Rhizophora mucronata_Transcriptome.</title>
        <authorList>
            <person name="Meera S.P."/>
            <person name="Sreeshan A."/>
            <person name="Augustine A."/>
        </authorList>
    </citation>
    <scope>NUCLEOTIDE SEQUENCE</scope>
    <source>
        <tissue evidence="1">Leaf</tissue>
    </source>
</reference>
<protein>
    <submittedName>
        <fullName evidence="1">Uncharacterized protein</fullName>
    </submittedName>
</protein>
<sequence length="20" mass="2419">MCCRQLFINVALVFCIHHRD</sequence>